<dbReference type="PATRIC" id="fig|1219045.3.peg.2413"/>
<comment type="caution">
    <text evidence="1">The sequence shown here is derived from an EMBL/GenBank/DDBJ whole genome shotgun (WGS) entry which is preliminary data.</text>
</comment>
<gene>
    <name evidence="1" type="ORF">BV98_002378</name>
</gene>
<name>A0A086P905_SPHHM</name>
<organism evidence="1 2">
    <name type="scientific">Sphingobium herbicidovorans (strain ATCC 700291 / DSM 11019 / CCUG 56400 / KCTC 2939 / LMG 18315 / NBRC 16415 / MH)</name>
    <name type="common">Sphingomonas herbicidovorans</name>
    <dbReference type="NCBI Taxonomy" id="1219045"/>
    <lineage>
        <taxon>Bacteria</taxon>
        <taxon>Pseudomonadati</taxon>
        <taxon>Pseudomonadota</taxon>
        <taxon>Alphaproteobacteria</taxon>
        <taxon>Sphingomonadales</taxon>
        <taxon>Sphingomonadaceae</taxon>
        <taxon>Sphingobium</taxon>
    </lineage>
</organism>
<dbReference type="EMBL" id="JFZA02000022">
    <property type="protein sequence ID" value="KFG89873.1"/>
    <property type="molecule type" value="Genomic_DNA"/>
</dbReference>
<accession>A0A086P905</accession>
<protein>
    <submittedName>
        <fullName evidence="1">Uncharacterized protein</fullName>
    </submittedName>
</protein>
<reference evidence="1" key="1">
    <citation type="submission" date="2014-08" db="EMBL/GenBank/DDBJ databases">
        <title>Draft genome sequences of Sphingobium herbicidovorans.</title>
        <authorList>
            <person name="Gan H.M."/>
            <person name="Gan H.Y."/>
            <person name="Savka M.A."/>
        </authorList>
    </citation>
    <scope>NUCLEOTIDE SEQUENCE [LARGE SCALE GENOMIC DNA]</scope>
    <source>
        <strain evidence="1">NBRC 16415</strain>
    </source>
</reference>
<dbReference type="STRING" id="76947.GCA_002080435_00586"/>
<sequence length="60" mass="6488">MNAIGGMAVGERSEGLGQPVVWVDPAQLAVFDERGDDRPVVAAFVRAGEKRVLTVMERYA</sequence>
<evidence type="ECO:0000313" key="1">
    <source>
        <dbReference type="EMBL" id="KFG89873.1"/>
    </source>
</evidence>
<keyword evidence="2" id="KW-1185">Reference proteome</keyword>
<proteinExistence type="predicted"/>
<dbReference type="AlphaFoldDB" id="A0A086P905"/>
<dbReference type="Proteomes" id="UP000024284">
    <property type="component" value="Unassembled WGS sequence"/>
</dbReference>
<evidence type="ECO:0000313" key="2">
    <source>
        <dbReference type="Proteomes" id="UP000024284"/>
    </source>
</evidence>